<gene>
    <name evidence="2" type="ORF">M9458_007563</name>
</gene>
<sequence>VPRLPVDIMFESVLRDNEVVDYNDYVSLFQKDLKEAVRIAQDSTTQAQKKEAAQYNKRVKGIALEIGDRVLLANRRERARGKLADLDAKSTVLSTLSNDGLDMEWPEKEGATQQGQLPGFKLMNKPRQDPVCSQDPPTKFFDEDLESKTDTGEPSE</sequence>
<accession>A0ABD0RMF5</accession>
<feature type="region of interest" description="Disordered" evidence="1">
    <location>
        <begin position="100"/>
        <end position="156"/>
    </location>
</feature>
<evidence type="ECO:0000313" key="3">
    <source>
        <dbReference type="Proteomes" id="UP001529510"/>
    </source>
</evidence>
<feature type="non-terminal residue" evidence="2">
    <location>
        <position position="156"/>
    </location>
</feature>
<feature type="non-terminal residue" evidence="2">
    <location>
        <position position="1"/>
    </location>
</feature>
<feature type="compositionally biased region" description="Basic and acidic residues" evidence="1">
    <location>
        <begin position="140"/>
        <end position="156"/>
    </location>
</feature>
<dbReference type="EMBL" id="JAMKFB020000003">
    <property type="protein sequence ID" value="KAL0199023.1"/>
    <property type="molecule type" value="Genomic_DNA"/>
</dbReference>
<reference evidence="2 3" key="1">
    <citation type="submission" date="2024-05" db="EMBL/GenBank/DDBJ databases">
        <title>Genome sequencing and assembly of Indian major carp, Cirrhinus mrigala (Hamilton, 1822).</title>
        <authorList>
            <person name="Mohindra V."/>
            <person name="Chowdhury L.M."/>
            <person name="Lal K."/>
            <person name="Jena J.K."/>
        </authorList>
    </citation>
    <scope>NUCLEOTIDE SEQUENCE [LARGE SCALE GENOMIC DNA]</scope>
    <source>
        <strain evidence="2">CM1030</strain>
        <tissue evidence="2">Blood</tissue>
    </source>
</reference>
<dbReference type="Proteomes" id="UP001529510">
    <property type="component" value="Unassembled WGS sequence"/>
</dbReference>
<evidence type="ECO:0000313" key="2">
    <source>
        <dbReference type="EMBL" id="KAL0199023.1"/>
    </source>
</evidence>
<proteinExistence type="predicted"/>
<organism evidence="2 3">
    <name type="scientific">Cirrhinus mrigala</name>
    <name type="common">Mrigala</name>
    <dbReference type="NCBI Taxonomy" id="683832"/>
    <lineage>
        <taxon>Eukaryota</taxon>
        <taxon>Metazoa</taxon>
        <taxon>Chordata</taxon>
        <taxon>Craniata</taxon>
        <taxon>Vertebrata</taxon>
        <taxon>Euteleostomi</taxon>
        <taxon>Actinopterygii</taxon>
        <taxon>Neopterygii</taxon>
        <taxon>Teleostei</taxon>
        <taxon>Ostariophysi</taxon>
        <taxon>Cypriniformes</taxon>
        <taxon>Cyprinidae</taxon>
        <taxon>Labeoninae</taxon>
        <taxon>Labeonini</taxon>
        <taxon>Cirrhinus</taxon>
    </lineage>
</organism>
<dbReference type="AlphaFoldDB" id="A0ABD0RMF5"/>
<evidence type="ECO:0000256" key="1">
    <source>
        <dbReference type="SAM" id="MobiDB-lite"/>
    </source>
</evidence>
<name>A0ABD0RMF5_CIRMR</name>
<keyword evidence="3" id="KW-1185">Reference proteome</keyword>
<protein>
    <submittedName>
        <fullName evidence="2">Uncharacterized protein</fullName>
    </submittedName>
</protein>
<comment type="caution">
    <text evidence="2">The sequence shown here is derived from an EMBL/GenBank/DDBJ whole genome shotgun (WGS) entry which is preliminary data.</text>
</comment>